<organism evidence="7 8">
    <name type="scientific">Erythroxylum novogranatense</name>
    <dbReference type="NCBI Taxonomy" id="1862640"/>
    <lineage>
        <taxon>Eukaryota</taxon>
        <taxon>Viridiplantae</taxon>
        <taxon>Streptophyta</taxon>
        <taxon>Embryophyta</taxon>
        <taxon>Tracheophyta</taxon>
        <taxon>Spermatophyta</taxon>
        <taxon>Magnoliopsida</taxon>
        <taxon>eudicotyledons</taxon>
        <taxon>Gunneridae</taxon>
        <taxon>Pentapetalae</taxon>
        <taxon>rosids</taxon>
        <taxon>fabids</taxon>
        <taxon>Malpighiales</taxon>
        <taxon>Erythroxylaceae</taxon>
        <taxon>Erythroxylum</taxon>
    </lineage>
</organism>
<dbReference type="Gene3D" id="3.40.395.10">
    <property type="entry name" value="Adenoviral Proteinase, Chain A"/>
    <property type="match status" value="1"/>
</dbReference>
<feature type="domain" description="Ubiquitin-like protease family profile" evidence="6">
    <location>
        <begin position="294"/>
        <end position="466"/>
    </location>
</feature>
<dbReference type="EMBL" id="JAIWQS010000005">
    <property type="protein sequence ID" value="KAJ8766301.1"/>
    <property type="molecule type" value="Genomic_DNA"/>
</dbReference>
<keyword evidence="3" id="KW-0833">Ubl conjugation pathway</keyword>
<name>A0AAV8THE7_9ROSI</name>
<comment type="caution">
    <text evidence="7">The sequence shown here is derived from an EMBL/GenBank/DDBJ whole genome shotgun (WGS) entry which is preliminary data.</text>
</comment>
<dbReference type="PANTHER" id="PTHR12606">
    <property type="entry name" value="SENTRIN/SUMO-SPECIFIC PROTEASE"/>
    <property type="match status" value="1"/>
</dbReference>
<dbReference type="PROSITE" id="PS50600">
    <property type="entry name" value="ULP_PROTEASE"/>
    <property type="match status" value="1"/>
</dbReference>
<keyword evidence="8" id="KW-1185">Reference proteome</keyword>
<evidence type="ECO:0000256" key="4">
    <source>
        <dbReference type="ARBA" id="ARBA00022801"/>
    </source>
</evidence>
<dbReference type="GO" id="GO:0005634">
    <property type="term" value="C:nucleus"/>
    <property type="evidence" value="ECO:0007669"/>
    <property type="project" value="TreeGrafter"/>
</dbReference>
<reference evidence="7 8" key="1">
    <citation type="submission" date="2021-09" db="EMBL/GenBank/DDBJ databases">
        <title>Genomic insights and catalytic innovation underlie evolution of tropane alkaloids biosynthesis.</title>
        <authorList>
            <person name="Wang Y.-J."/>
            <person name="Tian T."/>
            <person name="Huang J.-P."/>
            <person name="Huang S.-X."/>
        </authorList>
    </citation>
    <scope>NUCLEOTIDE SEQUENCE [LARGE SCALE GENOMIC DNA]</scope>
    <source>
        <strain evidence="7">KIB-2018</strain>
        <tissue evidence="7">Leaf</tissue>
    </source>
</reference>
<evidence type="ECO:0000259" key="6">
    <source>
        <dbReference type="PROSITE" id="PS50600"/>
    </source>
</evidence>
<protein>
    <recommendedName>
        <fullName evidence="6">Ubiquitin-like protease family profile domain-containing protein</fullName>
    </recommendedName>
</protein>
<dbReference type="AlphaFoldDB" id="A0AAV8THE7"/>
<proteinExistence type="inferred from homology"/>
<keyword evidence="5" id="KW-0788">Thiol protease</keyword>
<evidence type="ECO:0000256" key="5">
    <source>
        <dbReference type="ARBA" id="ARBA00022807"/>
    </source>
</evidence>
<dbReference type="InterPro" id="IPR003653">
    <property type="entry name" value="Peptidase_C48_C"/>
</dbReference>
<dbReference type="PANTHER" id="PTHR12606:SF1">
    <property type="entry name" value="UBIQUITIN-LIKE-SPECIFIC PROTEASE 1A"/>
    <property type="match status" value="1"/>
</dbReference>
<comment type="similarity">
    <text evidence="1">Belongs to the peptidase C48 family.</text>
</comment>
<dbReference type="GO" id="GO:0006508">
    <property type="term" value="P:proteolysis"/>
    <property type="evidence" value="ECO:0007669"/>
    <property type="project" value="UniProtKB-KW"/>
</dbReference>
<dbReference type="Pfam" id="PF02902">
    <property type="entry name" value="Peptidase_C48"/>
    <property type="match status" value="1"/>
</dbReference>
<keyword evidence="2" id="KW-0645">Protease</keyword>
<evidence type="ECO:0000256" key="3">
    <source>
        <dbReference type="ARBA" id="ARBA00022786"/>
    </source>
</evidence>
<evidence type="ECO:0000313" key="8">
    <source>
        <dbReference type="Proteomes" id="UP001159364"/>
    </source>
</evidence>
<evidence type="ECO:0000256" key="2">
    <source>
        <dbReference type="ARBA" id="ARBA00022670"/>
    </source>
</evidence>
<dbReference type="InterPro" id="IPR038765">
    <property type="entry name" value="Papain-like_cys_pep_sf"/>
</dbReference>
<sequence>MGAITSNRKRDSFLFSDSPDFHHVQKKLRFSLMRQTSYKTPSSSNSTVSRISRYPESTAKFRREVHAPCRKLKFGLSRPRTSDHSDAERSSGDDMGHFLSKKLDFAKRKAIGAFRYLVKEKEVVDVDYEAPKPGKEVLTEDSSIEEIEVIEESGRKGRFRPVDGVDNDVKGAEERSVVTMNGNMEVENDRNFTGLSVSDREVEVSSVGVYKKLLESVRRSTRLLYLAFEIKLNEERWSLLKLLRPVKKPDEKLVEEIPHEPFTALTKEEEEEVKHALSAGNRRRLLVTHDNSNIDITGEILQCLAPCTWLNDEVINVYLELLKEREKREPNKFLKCHFFNTFFYKKLTCGGKTYDYKAVKRWTTQWKLGYFLVDCDKIFVPVHREIHWCLAIINNKDRKFQYLDSMKGTDSRVLEHLARYYVEEVKDKSQENIDVSSWEREFLEDLPEQENWHDCGMFMIKYADFYSRGLGLCFGQEHMPYFRQRTAKEILRLRAD</sequence>
<dbReference type="SUPFAM" id="SSF54001">
    <property type="entry name" value="Cysteine proteinases"/>
    <property type="match status" value="1"/>
</dbReference>
<dbReference type="GO" id="GO:0016926">
    <property type="term" value="P:protein desumoylation"/>
    <property type="evidence" value="ECO:0007669"/>
    <property type="project" value="TreeGrafter"/>
</dbReference>
<dbReference type="GO" id="GO:0016929">
    <property type="term" value="F:deSUMOylase activity"/>
    <property type="evidence" value="ECO:0007669"/>
    <property type="project" value="TreeGrafter"/>
</dbReference>
<accession>A0AAV8THE7</accession>
<dbReference type="Proteomes" id="UP001159364">
    <property type="component" value="Linkage Group LG05"/>
</dbReference>
<keyword evidence="4" id="KW-0378">Hydrolase</keyword>
<evidence type="ECO:0000256" key="1">
    <source>
        <dbReference type="ARBA" id="ARBA00005234"/>
    </source>
</evidence>
<evidence type="ECO:0000313" key="7">
    <source>
        <dbReference type="EMBL" id="KAJ8766301.1"/>
    </source>
</evidence>
<dbReference type="FunFam" id="3.40.395.10:FF:000005">
    <property type="entry name" value="Ubiquitin-like-specific protease ESD4"/>
    <property type="match status" value="1"/>
</dbReference>
<gene>
    <name evidence="7" type="ORF">K2173_022360</name>
</gene>